<reference evidence="2" key="1">
    <citation type="submission" date="2022-10" db="EMBL/GenBank/DDBJ databases">
        <title>The WGS of Solirubrobacter ginsenosidimutans DSM 21036.</title>
        <authorList>
            <person name="Jiang Z."/>
        </authorList>
    </citation>
    <scope>NUCLEOTIDE SEQUENCE</scope>
    <source>
        <strain evidence="2">DSM 21036</strain>
    </source>
</reference>
<keyword evidence="3" id="KW-1185">Reference proteome</keyword>
<protein>
    <submittedName>
        <fullName evidence="2">Uncharacterized protein</fullName>
    </submittedName>
</protein>
<proteinExistence type="predicted"/>
<dbReference type="AlphaFoldDB" id="A0A9X3MWN7"/>
<gene>
    <name evidence="2" type="ORF">OM076_28935</name>
</gene>
<organism evidence="2 3">
    <name type="scientific">Solirubrobacter ginsenosidimutans</name>
    <dbReference type="NCBI Taxonomy" id="490573"/>
    <lineage>
        <taxon>Bacteria</taxon>
        <taxon>Bacillati</taxon>
        <taxon>Actinomycetota</taxon>
        <taxon>Thermoleophilia</taxon>
        <taxon>Solirubrobacterales</taxon>
        <taxon>Solirubrobacteraceae</taxon>
        <taxon>Solirubrobacter</taxon>
    </lineage>
</organism>
<name>A0A9X3MWN7_9ACTN</name>
<dbReference type="Proteomes" id="UP001149140">
    <property type="component" value="Unassembled WGS sequence"/>
</dbReference>
<feature type="region of interest" description="Disordered" evidence="1">
    <location>
        <begin position="55"/>
        <end position="92"/>
    </location>
</feature>
<evidence type="ECO:0000313" key="3">
    <source>
        <dbReference type="Proteomes" id="UP001149140"/>
    </source>
</evidence>
<feature type="region of interest" description="Disordered" evidence="1">
    <location>
        <begin position="1"/>
        <end position="29"/>
    </location>
</feature>
<feature type="compositionally biased region" description="Acidic residues" evidence="1">
    <location>
        <begin position="59"/>
        <end position="78"/>
    </location>
</feature>
<dbReference type="RefSeq" id="WP_270043582.1">
    <property type="nucleotide sequence ID" value="NZ_JAPDOD010000032.1"/>
</dbReference>
<comment type="caution">
    <text evidence="2">The sequence shown here is derived from an EMBL/GenBank/DDBJ whole genome shotgun (WGS) entry which is preliminary data.</text>
</comment>
<dbReference type="EMBL" id="JAPDOD010000032">
    <property type="protein sequence ID" value="MDA0164331.1"/>
    <property type="molecule type" value="Genomic_DNA"/>
</dbReference>
<evidence type="ECO:0000313" key="2">
    <source>
        <dbReference type="EMBL" id="MDA0164331.1"/>
    </source>
</evidence>
<evidence type="ECO:0000256" key="1">
    <source>
        <dbReference type="SAM" id="MobiDB-lite"/>
    </source>
</evidence>
<sequence>MLDRRRDPEVERSGEERARPAASPAPPLKAGTLGWASAVGNQAVARAAASRAVVAREEDGLEAEGPEAEAEAPGETEAEGPAVEELPEELPE</sequence>
<feature type="compositionally biased region" description="Basic and acidic residues" evidence="1">
    <location>
        <begin position="1"/>
        <end position="19"/>
    </location>
</feature>
<accession>A0A9X3MWN7</accession>